<dbReference type="RefSeq" id="WP_381429528.1">
    <property type="nucleotide sequence ID" value="NZ_JBHSNO010000001.1"/>
</dbReference>
<keyword evidence="2" id="KW-1185">Reference proteome</keyword>
<name>A0ABW0TGF5_9BACL</name>
<dbReference type="InterPro" id="IPR058870">
    <property type="entry name" value="YuzC"/>
</dbReference>
<proteinExistence type="predicted"/>
<comment type="caution">
    <text evidence="1">The sequence shown here is derived from an EMBL/GenBank/DDBJ whole genome shotgun (WGS) entry which is preliminary data.</text>
</comment>
<accession>A0ABW0TGF5</accession>
<organism evidence="1 2">
    <name type="scientific">Sporosarcina soli</name>
    <dbReference type="NCBI Taxonomy" id="334736"/>
    <lineage>
        <taxon>Bacteria</taxon>
        <taxon>Bacillati</taxon>
        <taxon>Bacillota</taxon>
        <taxon>Bacilli</taxon>
        <taxon>Bacillales</taxon>
        <taxon>Caryophanaceae</taxon>
        <taxon>Sporosarcina</taxon>
    </lineage>
</organism>
<evidence type="ECO:0000313" key="2">
    <source>
        <dbReference type="Proteomes" id="UP001596109"/>
    </source>
</evidence>
<dbReference type="EMBL" id="JBHSNO010000001">
    <property type="protein sequence ID" value="MFC5587480.1"/>
    <property type="molecule type" value="Genomic_DNA"/>
</dbReference>
<protein>
    <submittedName>
        <fullName evidence="1">Uncharacterized protein</fullName>
    </submittedName>
</protein>
<reference evidence="2" key="1">
    <citation type="journal article" date="2019" name="Int. J. Syst. Evol. Microbiol.">
        <title>The Global Catalogue of Microorganisms (GCM) 10K type strain sequencing project: providing services to taxonomists for standard genome sequencing and annotation.</title>
        <authorList>
            <consortium name="The Broad Institute Genomics Platform"/>
            <consortium name="The Broad Institute Genome Sequencing Center for Infectious Disease"/>
            <person name="Wu L."/>
            <person name="Ma J."/>
        </authorList>
    </citation>
    <scope>NUCLEOTIDE SEQUENCE [LARGE SCALE GENOMIC DNA]</scope>
    <source>
        <strain evidence="2">CGMCC 4.1434</strain>
    </source>
</reference>
<dbReference type="Proteomes" id="UP001596109">
    <property type="component" value="Unassembled WGS sequence"/>
</dbReference>
<sequence length="137" mass="15453">MHFYAYPYLPYPYVHPGQLVIAPPSYHAYRQTEAIVDPHSTFPAVDTNKFNHSAQKIQSLTKQMDLFTNKVIASPQFAKEIMEAAQLSNTARVHELIISTGVTVKIETQYTPTGIIIEFNNADTDGGCCHLRMVLPW</sequence>
<gene>
    <name evidence="1" type="ORF">ACFPRA_00975</name>
</gene>
<dbReference type="Pfam" id="PF26344">
    <property type="entry name" value="YuzC"/>
    <property type="match status" value="1"/>
</dbReference>
<evidence type="ECO:0000313" key="1">
    <source>
        <dbReference type="EMBL" id="MFC5587480.1"/>
    </source>
</evidence>